<keyword evidence="1" id="KW-0812">Transmembrane</keyword>
<feature type="transmembrane region" description="Helical" evidence="1">
    <location>
        <begin position="202"/>
        <end position="223"/>
    </location>
</feature>
<evidence type="ECO:0000313" key="4">
    <source>
        <dbReference type="Proteomes" id="UP000006764"/>
    </source>
</evidence>
<evidence type="ECO:0000313" key="3">
    <source>
        <dbReference type="EMBL" id="AJD47780.1"/>
    </source>
</evidence>
<dbReference type="AlphaFoldDB" id="A0A0B4XM88"/>
<feature type="transmembrane region" description="Helical" evidence="1">
    <location>
        <begin position="266"/>
        <end position="287"/>
    </location>
</feature>
<keyword evidence="4" id="KW-1185">Reference proteome</keyword>
<feature type="transmembrane region" description="Helical" evidence="1">
    <location>
        <begin position="299"/>
        <end position="320"/>
    </location>
</feature>
<gene>
    <name evidence="3" type="ORF">S7S_06820</name>
</gene>
<protein>
    <recommendedName>
        <fullName evidence="2">DUF2157 domain-containing protein</fullName>
    </recommendedName>
</protein>
<keyword evidence="1" id="KW-1133">Transmembrane helix</keyword>
<dbReference type="InterPro" id="IPR018677">
    <property type="entry name" value="DUF2157"/>
</dbReference>
<evidence type="ECO:0000256" key="1">
    <source>
        <dbReference type="SAM" id="Phobius"/>
    </source>
</evidence>
<organism evidence="3 4">
    <name type="scientific">Isoalcanivorax pacificus W11-5</name>
    <dbReference type="NCBI Taxonomy" id="391936"/>
    <lineage>
        <taxon>Bacteria</taxon>
        <taxon>Pseudomonadati</taxon>
        <taxon>Pseudomonadota</taxon>
        <taxon>Gammaproteobacteria</taxon>
        <taxon>Oceanospirillales</taxon>
        <taxon>Alcanivoracaceae</taxon>
        <taxon>Isoalcanivorax</taxon>
    </lineage>
</organism>
<feature type="transmembrane region" description="Helical" evidence="1">
    <location>
        <begin position="108"/>
        <end position="127"/>
    </location>
</feature>
<keyword evidence="1" id="KW-0472">Membrane</keyword>
<proteinExistence type="predicted"/>
<feature type="transmembrane region" description="Helical" evidence="1">
    <location>
        <begin position="82"/>
        <end position="102"/>
    </location>
</feature>
<accession>A0A0B4XM88</accession>
<dbReference type="Pfam" id="PF09925">
    <property type="entry name" value="DUF2157"/>
    <property type="match status" value="1"/>
</dbReference>
<feature type="domain" description="DUF2157" evidence="2">
    <location>
        <begin position="17"/>
        <end position="159"/>
    </location>
</feature>
<feature type="transmembrane region" description="Helical" evidence="1">
    <location>
        <begin position="332"/>
        <end position="349"/>
    </location>
</feature>
<feature type="transmembrane region" description="Helical" evidence="1">
    <location>
        <begin position="48"/>
        <end position="70"/>
    </location>
</feature>
<feature type="transmembrane region" description="Helical" evidence="1">
    <location>
        <begin position="235"/>
        <end position="254"/>
    </location>
</feature>
<dbReference type="STRING" id="391936.S7S_06820"/>
<dbReference type="Proteomes" id="UP000006764">
    <property type="component" value="Chromosome"/>
</dbReference>
<feature type="transmembrane region" description="Helical" evidence="1">
    <location>
        <begin position="355"/>
        <end position="374"/>
    </location>
</feature>
<sequence>MRVMRLFKGELVREVRGWVDAGLIEPAQGEAILARYDRSLSDVEKPALGYRVLSALAVLCGGAALLLLLSHNWDELSRAGRMLGLIGFTALLNGMGLLRWMRGQRDNAVLWLFAGGIAYGASIMLIAQIYHLGEHYPDGLLWWALGVLPMAWLTASRLLHLLQLSLAALWMFTEFPFSFPWLMPLFIGAALYQVLYRKRLGVLLVSALVLAVIWLNGLYQWWMLRWQDWRMYDEWVEHLGLTIVLCLLLAALALTQRDHPLRGRRADAALVLGWLGRLGLMLLLVFSYPAAWREFGEDWLFHGAPVCWLLMAVVVISAVLTRWMSARTRLGLLGVVLLVAAALLLPLSVPPARLAVPMALLINLVLLAIGIALIFSGLNRRLAKRFYGGIVLLLAVVLMRYLDLIGDYLSSALLFAVAGGVLFAAARFWRSAMAREVANEH</sequence>
<feature type="transmembrane region" description="Helical" evidence="1">
    <location>
        <begin position="408"/>
        <end position="429"/>
    </location>
</feature>
<evidence type="ECO:0000259" key="2">
    <source>
        <dbReference type="Pfam" id="PF09925"/>
    </source>
</evidence>
<dbReference type="HOGENOM" id="CLU_055073_1_0_6"/>
<feature type="transmembrane region" description="Helical" evidence="1">
    <location>
        <begin position="386"/>
        <end position="402"/>
    </location>
</feature>
<dbReference type="KEGG" id="apac:S7S_06820"/>
<name>A0A0B4XM88_9GAMM</name>
<reference evidence="3 4" key="1">
    <citation type="journal article" date="2012" name="J. Bacteriol.">
        <title>Genome sequence of an alkane-degrading bacterium, Alcanivorax pacificus type strain W11-5, isolated from deep sea sediment.</title>
        <authorList>
            <person name="Lai Q."/>
            <person name="Shao Z."/>
        </authorList>
    </citation>
    <scope>NUCLEOTIDE SEQUENCE [LARGE SCALE GENOMIC DNA]</scope>
    <source>
        <strain evidence="3 4">W11-5</strain>
    </source>
</reference>
<dbReference type="EMBL" id="CP004387">
    <property type="protein sequence ID" value="AJD47780.1"/>
    <property type="molecule type" value="Genomic_DNA"/>
</dbReference>